<dbReference type="GO" id="GO:0016121">
    <property type="term" value="P:carotene catabolic process"/>
    <property type="evidence" value="ECO:0007669"/>
    <property type="project" value="TreeGrafter"/>
</dbReference>
<dbReference type="EMBL" id="QJNU01000012">
    <property type="protein sequence ID" value="RYP10790.1"/>
    <property type="molecule type" value="Genomic_DNA"/>
</dbReference>
<evidence type="ECO:0000256" key="3">
    <source>
        <dbReference type="ARBA" id="ARBA00023002"/>
    </source>
</evidence>
<keyword evidence="7" id="KW-1185">Reference proteome</keyword>
<dbReference type="Proteomes" id="UP000293360">
    <property type="component" value="Unassembled WGS sequence"/>
</dbReference>
<proteinExistence type="inferred from homology"/>
<evidence type="ECO:0000313" key="6">
    <source>
        <dbReference type="EMBL" id="RYP10790.1"/>
    </source>
</evidence>
<feature type="binding site" evidence="5">
    <location>
        <position position="243"/>
    </location>
    <ligand>
        <name>Fe cation</name>
        <dbReference type="ChEBI" id="CHEBI:24875"/>
        <note>catalytic</note>
    </ligand>
</feature>
<evidence type="ECO:0000256" key="2">
    <source>
        <dbReference type="ARBA" id="ARBA00022723"/>
    </source>
</evidence>
<dbReference type="GO" id="GO:0046872">
    <property type="term" value="F:metal ion binding"/>
    <property type="evidence" value="ECO:0007669"/>
    <property type="project" value="UniProtKB-KW"/>
</dbReference>
<evidence type="ECO:0008006" key="8">
    <source>
        <dbReference type="Google" id="ProtNLM"/>
    </source>
</evidence>
<feature type="binding site" evidence="5">
    <location>
        <position position="585"/>
    </location>
    <ligand>
        <name>Fe cation</name>
        <dbReference type="ChEBI" id="CHEBI:24875"/>
        <note>catalytic</note>
    </ligand>
</feature>
<dbReference type="InterPro" id="IPR004294">
    <property type="entry name" value="Carotenoid_Oase"/>
</dbReference>
<comment type="caution">
    <text evidence="6">The sequence shown here is derived from an EMBL/GenBank/DDBJ whole genome shotgun (WGS) entry which is preliminary data.</text>
</comment>
<organism evidence="6 7">
    <name type="scientific">Monosporascus ibericus</name>
    <dbReference type="NCBI Taxonomy" id="155417"/>
    <lineage>
        <taxon>Eukaryota</taxon>
        <taxon>Fungi</taxon>
        <taxon>Dikarya</taxon>
        <taxon>Ascomycota</taxon>
        <taxon>Pezizomycotina</taxon>
        <taxon>Sordariomycetes</taxon>
        <taxon>Xylariomycetidae</taxon>
        <taxon>Xylariales</taxon>
        <taxon>Xylariales incertae sedis</taxon>
        <taxon>Monosporascus</taxon>
    </lineage>
</organism>
<name>A0A4Q4TYQ0_9PEZI</name>
<feature type="binding site" evidence="5">
    <location>
        <position position="295"/>
    </location>
    <ligand>
        <name>Fe cation</name>
        <dbReference type="ChEBI" id="CHEBI:24875"/>
        <note>catalytic</note>
    </ligand>
</feature>
<keyword evidence="2 5" id="KW-0479">Metal-binding</keyword>
<gene>
    <name evidence="6" type="ORF">DL764_000412</name>
</gene>
<dbReference type="GO" id="GO:0010436">
    <property type="term" value="F:carotenoid dioxygenase activity"/>
    <property type="evidence" value="ECO:0007669"/>
    <property type="project" value="TreeGrafter"/>
</dbReference>
<feature type="binding site" evidence="5">
    <location>
        <position position="365"/>
    </location>
    <ligand>
        <name>Fe cation</name>
        <dbReference type="ChEBI" id="CHEBI:24875"/>
        <note>catalytic</note>
    </ligand>
</feature>
<evidence type="ECO:0000256" key="4">
    <source>
        <dbReference type="ARBA" id="ARBA00023004"/>
    </source>
</evidence>
<dbReference type="AlphaFoldDB" id="A0A4Q4TYQ0"/>
<evidence type="ECO:0000256" key="1">
    <source>
        <dbReference type="ARBA" id="ARBA00006787"/>
    </source>
</evidence>
<keyword evidence="4 5" id="KW-0408">Iron</keyword>
<keyword evidence="3" id="KW-0560">Oxidoreductase</keyword>
<accession>A0A4Q4TYQ0</accession>
<dbReference type="PANTHER" id="PTHR10543:SF24">
    <property type="entry name" value="CAROTENOID ISOMEROOXYGENASE"/>
    <property type="match status" value="1"/>
</dbReference>
<dbReference type="OrthoDB" id="407010at2759"/>
<comment type="cofactor">
    <cofactor evidence="5">
        <name>Fe(2+)</name>
        <dbReference type="ChEBI" id="CHEBI:29033"/>
    </cofactor>
    <text evidence="5">Binds 1 Fe(2+) ion per subunit.</text>
</comment>
<comment type="similarity">
    <text evidence="1">Belongs to the carotenoid oxygenase family.</text>
</comment>
<dbReference type="STRING" id="155417.A0A4Q4TYQ0"/>
<reference evidence="6 7" key="1">
    <citation type="submission" date="2018-06" db="EMBL/GenBank/DDBJ databases">
        <title>Complete Genomes of Monosporascus.</title>
        <authorList>
            <person name="Robinson A.J."/>
            <person name="Natvig D.O."/>
        </authorList>
    </citation>
    <scope>NUCLEOTIDE SEQUENCE [LARGE SCALE GENOMIC DNA]</scope>
    <source>
        <strain evidence="6 7">CBS 110550</strain>
    </source>
</reference>
<sequence>MDREARPVRRGFEDEDGDFESVVQKMLEQNFDDWPNEAGFEGLTEVRGPVELTVRGRIPAYAAGTLYRTGPGAYGVEDTPTGTFRITHWFDGFGHTHKFDIIPDSRDPERPMRVEYSSKRQSEEFVETIKKTGNRQQSISFAQRRDPCIGLFGKLMTVWRNPSVKQNAGADNVCVTVQANVPGLPSEAAPMIESGHRSGIKNVWLTTDSCSLKEFDRETLEPIGYATQEKLHPLLNGPLSCAHAQRDPKTGDIFNYNLDMGRYATYRVFRVNASDNKTDILATISAANVKPAYIHSFFLSPSFVILCIPSTHLALMGLKIAWERNIVDAIEPFDQSKLCKWFVIDRIGNRGVVATFESDAGFFFHSINSFEERDEATGDIKISCDLVQYNTLDVIRTFDMDVLLRNDGGARRFWGDETRNRNTHARIVRHELRVPVTRPNERQKADSMPVSGRTEKVLEIKAPHVGELPTINPAFATRKYRYVYSLPNRGHSTLLDSLAKTDLKTRETLYWDNPDGHTPGEAIFVPRPRGSGDEGRGELDEDDGVLFSVVLDGFGRKSYLLCLDAKTMTELGRAECEWPVAFGFHGLHSSTAPLC</sequence>
<evidence type="ECO:0000256" key="5">
    <source>
        <dbReference type="PIRSR" id="PIRSR604294-1"/>
    </source>
</evidence>
<evidence type="ECO:0000313" key="7">
    <source>
        <dbReference type="Proteomes" id="UP000293360"/>
    </source>
</evidence>
<dbReference type="PANTHER" id="PTHR10543">
    <property type="entry name" value="BETA-CAROTENE DIOXYGENASE"/>
    <property type="match status" value="1"/>
</dbReference>
<dbReference type="Pfam" id="PF03055">
    <property type="entry name" value="RPE65"/>
    <property type="match status" value="1"/>
</dbReference>
<protein>
    <recommendedName>
        <fullName evidence="8">Dioxygenase</fullName>
    </recommendedName>
</protein>